<keyword evidence="12" id="KW-1185">Reference proteome</keyword>
<evidence type="ECO:0000256" key="6">
    <source>
        <dbReference type="ARBA" id="ARBA00022989"/>
    </source>
</evidence>
<dbReference type="GO" id="GO:0008381">
    <property type="term" value="F:mechanosensitive monoatomic ion channel activity"/>
    <property type="evidence" value="ECO:0007669"/>
    <property type="project" value="UniProtKB-UniRule"/>
</dbReference>
<evidence type="ECO:0000256" key="10">
    <source>
        <dbReference type="HAMAP-Rule" id="MF_00115"/>
    </source>
</evidence>
<reference evidence="11 12" key="1">
    <citation type="submission" date="2016-05" db="EMBL/GenBank/DDBJ databases">
        <title>Compelete Genome Sequence of Bacteriochlorophyll-Synthesizing Bacterium Porphyrobacter neustonensis DSM 9434.</title>
        <authorList>
            <person name="Shi X.-L."/>
            <person name="Wu Y.-H."/>
            <person name="Cheng H."/>
            <person name="Xu L."/>
            <person name="Zhang X.-Q."/>
            <person name="Wang C.-S."/>
            <person name="Xu X.-W."/>
        </authorList>
    </citation>
    <scope>NUCLEOTIDE SEQUENCE [LARGE SCALE GENOMIC DNA]</scope>
    <source>
        <strain evidence="11 12">DSM 9434</strain>
    </source>
</reference>
<dbReference type="SUPFAM" id="SSF81330">
    <property type="entry name" value="Gated mechanosensitive channel"/>
    <property type="match status" value="1"/>
</dbReference>
<dbReference type="KEGG" id="pns:A9D12_00665"/>
<evidence type="ECO:0000313" key="12">
    <source>
        <dbReference type="Proteomes" id="UP000078263"/>
    </source>
</evidence>
<keyword evidence="4 10" id="KW-1003">Cell membrane</keyword>
<comment type="function">
    <text evidence="10">Channel that opens in response to stretch forces in the membrane lipid bilayer. May participate in the regulation of osmotic pressure changes within the cell.</text>
</comment>
<keyword evidence="8 10" id="KW-0472">Membrane</keyword>
<dbReference type="PANTHER" id="PTHR30266:SF2">
    <property type="entry name" value="LARGE-CONDUCTANCE MECHANOSENSITIVE CHANNEL"/>
    <property type="match status" value="1"/>
</dbReference>
<dbReference type="Gene3D" id="1.10.1200.120">
    <property type="entry name" value="Large-conductance mechanosensitive channel, MscL, domain 1"/>
    <property type="match status" value="1"/>
</dbReference>
<dbReference type="NCBIfam" id="NF010557">
    <property type="entry name" value="PRK13952.1"/>
    <property type="match status" value="1"/>
</dbReference>
<gene>
    <name evidence="10" type="primary">mscL</name>
    <name evidence="11" type="ORF">A9D12_00665</name>
</gene>
<dbReference type="HAMAP" id="MF_00115">
    <property type="entry name" value="MscL"/>
    <property type="match status" value="1"/>
</dbReference>
<keyword evidence="3 10" id="KW-0813">Transport</keyword>
<dbReference type="PRINTS" id="PR01264">
    <property type="entry name" value="MECHCHANNEL"/>
</dbReference>
<feature type="transmembrane region" description="Helical" evidence="10">
    <location>
        <begin position="79"/>
        <end position="103"/>
    </location>
</feature>
<dbReference type="STRING" id="1112.A9D12_00665"/>
<dbReference type="PANTHER" id="PTHR30266">
    <property type="entry name" value="MECHANOSENSITIVE CHANNEL MSCL"/>
    <property type="match status" value="1"/>
</dbReference>
<evidence type="ECO:0000256" key="2">
    <source>
        <dbReference type="ARBA" id="ARBA00007254"/>
    </source>
</evidence>
<keyword evidence="5 10" id="KW-0812">Transmembrane</keyword>
<dbReference type="RefSeq" id="WP_068348693.1">
    <property type="nucleotide sequence ID" value="NZ_CP016033.1"/>
</dbReference>
<protein>
    <recommendedName>
        <fullName evidence="10">Large-conductance mechanosensitive channel</fullName>
    </recommendedName>
</protein>
<dbReference type="NCBIfam" id="TIGR00220">
    <property type="entry name" value="mscL"/>
    <property type="match status" value="1"/>
</dbReference>
<evidence type="ECO:0000256" key="5">
    <source>
        <dbReference type="ARBA" id="ARBA00022692"/>
    </source>
</evidence>
<evidence type="ECO:0000313" key="11">
    <source>
        <dbReference type="EMBL" id="ANK11707.1"/>
    </source>
</evidence>
<dbReference type="Pfam" id="PF01741">
    <property type="entry name" value="MscL"/>
    <property type="match status" value="1"/>
</dbReference>
<dbReference type="OrthoDB" id="9810350at2"/>
<dbReference type="NCBIfam" id="NF001843">
    <property type="entry name" value="PRK00567.1-4"/>
    <property type="match status" value="1"/>
</dbReference>
<keyword evidence="9 10" id="KW-0407">Ion channel</keyword>
<evidence type="ECO:0000256" key="4">
    <source>
        <dbReference type="ARBA" id="ARBA00022475"/>
    </source>
</evidence>
<name>A0A192D176_9SPHN</name>
<keyword evidence="7 10" id="KW-0406">Ion transport</keyword>
<evidence type="ECO:0000256" key="8">
    <source>
        <dbReference type="ARBA" id="ARBA00023136"/>
    </source>
</evidence>
<dbReference type="PROSITE" id="PS01327">
    <property type="entry name" value="MSCL"/>
    <property type="match status" value="1"/>
</dbReference>
<accession>A0A192D176</accession>
<dbReference type="InterPro" id="IPR037673">
    <property type="entry name" value="MSC/AndL"/>
</dbReference>
<keyword evidence="6 10" id="KW-1133">Transmembrane helix</keyword>
<proteinExistence type="inferred from homology"/>
<evidence type="ECO:0000256" key="1">
    <source>
        <dbReference type="ARBA" id="ARBA00004651"/>
    </source>
</evidence>
<dbReference type="EMBL" id="CP016033">
    <property type="protein sequence ID" value="ANK11707.1"/>
    <property type="molecule type" value="Genomic_DNA"/>
</dbReference>
<dbReference type="InterPro" id="IPR036019">
    <property type="entry name" value="MscL_channel"/>
</dbReference>
<evidence type="ECO:0000256" key="7">
    <source>
        <dbReference type="ARBA" id="ARBA00023065"/>
    </source>
</evidence>
<dbReference type="Proteomes" id="UP000078263">
    <property type="component" value="Chromosome"/>
</dbReference>
<dbReference type="GO" id="GO:0005886">
    <property type="term" value="C:plasma membrane"/>
    <property type="evidence" value="ECO:0007669"/>
    <property type="project" value="UniProtKB-SubCell"/>
</dbReference>
<comment type="subunit">
    <text evidence="10">Homopentamer.</text>
</comment>
<feature type="transmembrane region" description="Helical" evidence="10">
    <location>
        <begin position="12"/>
        <end position="31"/>
    </location>
</feature>
<sequence length="140" mass="15014">MLSEFKAFIAKGNVMDLAVGVIIGAAFGAIVKSLTDDIIMPLIGWIVGNIDFSDRYWVLSGDVAPGTSLAAAREAGANVLALGAFVSVVINFLILAFIIFMMVRYVNKITKQFARHEEAAAPAGPSETELLIEIRDALKK</sequence>
<dbReference type="AlphaFoldDB" id="A0A192D176"/>
<organism evidence="11 12">
    <name type="scientific">Erythrobacter neustonensis</name>
    <dbReference type="NCBI Taxonomy" id="1112"/>
    <lineage>
        <taxon>Bacteria</taxon>
        <taxon>Pseudomonadati</taxon>
        <taxon>Pseudomonadota</taxon>
        <taxon>Alphaproteobacteria</taxon>
        <taxon>Sphingomonadales</taxon>
        <taxon>Erythrobacteraceae</taxon>
        <taxon>Erythrobacter/Porphyrobacter group</taxon>
        <taxon>Erythrobacter</taxon>
    </lineage>
</organism>
<dbReference type="InterPro" id="IPR019823">
    <property type="entry name" value="Mechanosensitive_channel_CS"/>
</dbReference>
<dbReference type="InterPro" id="IPR001185">
    <property type="entry name" value="MS_channel"/>
</dbReference>
<keyword evidence="10" id="KW-0997">Cell inner membrane</keyword>
<comment type="subcellular location">
    <subcellularLocation>
        <location evidence="10">Cell inner membrane</location>
        <topology evidence="10">Multi-pass membrane protein</topology>
    </subcellularLocation>
    <subcellularLocation>
        <location evidence="1">Cell membrane</location>
        <topology evidence="1">Multi-pass membrane protein</topology>
    </subcellularLocation>
</comment>
<evidence type="ECO:0000256" key="9">
    <source>
        <dbReference type="ARBA" id="ARBA00023303"/>
    </source>
</evidence>
<evidence type="ECO:0000256" key="3">
    <source>
        <dbReference type="ARBA" id="ARBA00022448"/>
    </source>
</evidence>
<comment type="similarity">
    <text evidence="2 10">Belongs to the MscL family.</text>
</comment>